<dbReference type="PANTHER" id="PTHR43690:SF34">
    <property type="entry name" value="ZINC PROTEASE PQQL-LIKE"/>
    <property type="match status" value="1"/>
</dbReference>
<keyword evidence="10" id="KW-1185">Reference proteome</keyword>
<dbReference type="EMBL" id="BMID01000001">
    <property type="protein sequence ID" value="GGA07661.1"/>
    <property type="molecule type" value="Genomic_DNA"/>
</dbReference>
<evidence type="ECO:0000259" key="7">
    <source>
        <dbReference type="Pfam" id="PF00675"/>
    </source>
</evidence>
<accession>A0ABQ1FD99</accession>
<dbReference type="InterPro" id="IPR007863">
    <property type="entry name" value="Peptidase_M16_C"/>
</dbReference>
<feature type="chain" id="PRO_5045983036" evidence="6">
    <location>
        <begin position="25"/>
        <end position="969"/>
    </location>
</feature>
<dbReference type="Pfam" id="PF05193">
    <property type="entry name" value="Peptidase_M16_C"/>
    <property type="match status" value="2"/>
</dbReference>
<name>A0ABQ1FD99_9SPHN</name>
<dbReference type="Proteomes" id="UP000603317">
    <property type="component" value="Unassembled WGS sequence"/>
</dbReference>
<keyword evidence="4" id="KW-0862">Zinc</keyword>
<evidence type="ECO:0000256" key="5">
    <source>
        <dbReference type="ARBA" id="ARBA00023049"/>
    </source>
</evidence>
<feature type="domain" description="Peptidase M16 C-terminal" evidence="8">
    <location>
        <begin position="737"/>
        <end position="899"/>
    </location>
</feature>
<evidence type="ECO:0000256" key="1">
    <source>
        <dbReference type="ARBA" id="ARBA00007261"/>
    </source>
</evidence>
<dbReference type="Gene3D" id="3.30.830.10">
    <property type="entry name" value="Metalloenzyme, LuxS/M16 peptidase-like"/>
    <property type="match status" value="4"/>
</dbReference>
<sequence>MTFLPRAFAAFAFLASAVAAPLHAQNHDSTSTVQVQAEPESLQRGEDNWFYEGSDLEQERAWLFGELPNGLRYAVRRNYVPQGQVSVRALVDAGSMYETYTEHGYAHLLEHLLFRESKYLGPNEAFSRWQAMGAQIGIDANATTSPTQTVYQINLPSAAHDDVDETLRLFSGMLAAPVLSDANVRRELPIVQAENRDGESAQRRVAERQREIFYRGQRLGETQPGGTPETLAGATGASVSAFHRRWYRPDNTVLVVVGDIDPVAVARMIEAHYADWRAEGPATEAPRFGDPEAPGDAVASDGILPPLGEAATMVEPDLAPSLSWAILRPWRPVLDTKEYNRGLMRSFIAQAVINRRLEARARAGAYLYASVRQDDVYRSTDATYISVGPLESDWEGALAEVRGIIADAIATPPTQEEIDREVSEYEVGYQDYFDKRNLQPSDELADDLVGAIDIRETVTSPGAVLRLFASAKPSFTPEAIHAATRDLFEGTVGRALLVTNRPDTADDAALALALTREVAANGEARLAAADVDIDSLPAVGEPTEPEITQTGIEAIERLDWGNGVSALIWPKTNEPGRLTVKVRFGAGRRAFSAEDVPYAALGEMALVAAGQAGLDNEALDRLTTGRKIGYQFTIEDGRFVLEAETRNEDLADQLYLFAAKFAYPQWDEGPVRRARAAGIQGYRSYATSALGVFERDLEQLLHDGDPRFRSPTGEDFEGTTQARFAELWGKILASGPIEVQVFGDFRREAGITGLNRTFGALAPRPALPVDTASATVPVTAPTATPITVTHRGADDQAMAVMAWNTAGGIADYRQARKLEAVATIYSSRLLDALRERMGASYTPQMVSQWPVSVENGGRMLAIAQVKPEDVSAIYEEIDRISADLVANGPTEAELAKALEPMRRLLRPGLLGSAFYMWQLEDATFDPRRFAQMDTVFEDFSQVTREDVQDLARQYLRPEDAIRIAIVPED</sequence>
<proteinExistence type="inferred from homology"/>
<evidence type="ECO:0000313" key="10">
    <source>
        <dbReference type="Proteomes" id="UP000603317"/>
    </source>
</evidence>
<protein>
    <submittedName>
        <fullName evidence="9">Peptidase M16</fullName>
    </submittedName>
</protein>
<dbReference type="InterPro" id="IPR011249">
    <property type="entry name" value="Metalloenz_LuxS/M16"/>
</dbReference>
<comment type="similarity">
    <text evidence="1">Belongs to the peptidase M16 family.</text>
</comment>
<feature type="signal peptide" evidence="6">
    <location>
        <begin position="1"/>
        <end position="24"/>
    </location>
</feature>
<keyword evidence="2" id="KW-0645">Protease</keyword>
<keyword evidence="6" id="KW-0732">Signal</keyword>
<organism evidence="9 10">
    <name type="scientific">Blastomonas marina</name>
    <dbReference type="NCBI Taxonomy" id="1867408"/>
    <lineage>
        <taxon>Bacteria</taxon>
        <taxon>Pseudomonadati</taxon>
        <taxon>Pseudomonadota</taxon>
        <taxon>Alphaproteobacteria</taxon>
        <taxon>Sphingomonadales</taxon>
        <taxon>Sphingomonadaceae</taxon>
        <taxon>Blastomonas</taxon>
    </lineage>
</organism>
<evidence type="ECO:0000256" key="6">
    <source>
        <dbReference type="SAM" id="SignalP"/>
    </source>
</evidence>
<dbReference type="InterPro" id="IPR011765">
    <property type="entry name" value="Pept_M16_N"/>
</dbReference>
<keyword evidence="3" id="KW-0378">Hydrolase</keyword>
<dbReference type="RefSeq" id="WP_188642299.1">
    <property type="nucleotide sequence ID" value="NZ_BMID01000001.1"/>
</dbReference>
<evidence type="ECO:0000256" key="4">
    <source>
        <dbReference type="ARBA" id="ARBA00022833"/>
    </source>
</evidence>
<evidence type="ECO:0000256" key="3">
    <source>
        <dbReference type="ARBA" id="ARBA00022801"/>
    </source>
</evidence>
<dbReference type="SUPFAM" id="SSF63411">
    <property type="entry name" value="LuxS/MPP-like metallohydrolase"/>
    <property type="match status" value="4"/>
</dbReference>
<feature type="domain" description="Peptidase M16 C-terminal" evidence="8">
    <location>
        <begin position="237"/>
        <end position="422"/>
    </location>
</feature>
<reference evidence="10" key="1">
    <citation type="journal article" date="2019" name="Int. J. Syst. Evol. Microbiol.">
        <title>The Global Catalogue of Microorganisms (GCM) 10K type strain sequencing project: providing services to taxonomists for standard genome sequencing and annotation.</title>
        <authorList>
            <consortium name="The Broad Institute Genomics Platform"/>
            <consortium name="The Broad Institute Genome Sequencing Center for Infectious Disease"/>
            <person name="Wu L."/>
            <person name="Ma J."/>
        </authorList>
    </citation>
    <scope>NUCLEOTIDE SEQUENCE [LARGE SCALE GENOMIC DNA]</scope>
    <source>
        <strain evidence="10">CGMCC 1.15297</strain>
    </source>
</reference>
<evidence type="ECO:0000259" key="8">
    <source>
        <dbReference type="Pfam" id="PF05193"/>
    </source>
</evidence>
<evidence type="ECO:0000256" key="2">
    <source>
        <dbReference type="ARBA" id="ARBA00022670"/>
    </source>
</evidence>
<keyword evidence="5" id="KW-0482">Metalloprotease</keyword>
<dbReference type="Pfam" id="PF00675">
    <property type="entry name" value="Peptidase_M16"/>
    <property type="match status" value="1"/>
</dbReference>
<dbReference type="PANTHER" id="PTHR43690">
    <property type="entry name" value="NARDILYSIN"/>
    <property type="match status" value="1"/>
</dbReference>
<feature type="domain" description="Peptidase M16 N-terminal" evidence="7">
    <location>
        <begin position="81"/>
        <end position="221"/>
    </location>
</feature>
<gene>
    <name evidence="9" type="ORF">GCM10010923_17120</name>
</gene>
<dbReference type="InterPro" id="IPR050626">
    <property type="entry name" value="Peptidase_M16"/>
</dbReference>
<evidence type="ECO:0000313" key="9">
    <source>
        <dbReference type="EMBL" id="GGA07661.1"/>
    </source>
</evidence>
<comment type="caution">
    <text evidence="9">The sequence shown here is derived from an EMBL/GenBank/DDBJ whole genome shotgun (WGS) entry which is preliminary data.</text>
</comment>